<dbReference type="GO" id="GO:0004124">
    <property type="term" value="F:cysteine synthase activity"/>
    <property type="evidence" value="ECO:0007669"/>
    <property type="project" value="TreeGrafter"/>
</dbReference>
<name>A0AAU7WBL5_9MICO</name>
<evidence type="ECO:0000256" key="6">
    <source>
        <dbReference type="RuleBase" id="RU362118"/>
    </source>
</evidence>
<dbReference type="Pfam" id="PF01053">
    <property type="entry name" value="Cys_Met_Meta_PP"/>
    <property type="match status" value="1"/>
</dbReference>
<evidence type="ECO:0000256" key="4">
    <source>
        <dbReference type="ARBA" id="ARBA00022898"/>
    </source>
</evidence>
<dbReference type="AlphaFoldDB" id="A0AAU7WBL5"/>
<proteinExistence type="inferred from homology"/>
<dbReference type="GO" id="GO:0006535">
    <property type="term" value="P:cysteine biosynthetic process from serine"/>
    <property type="evidence" value="ECO:0007669"/>
    <property type="project" value="TreeGrafter"/>
</dbReference>
<dbReference type="GO" id="GO:0030170">
    <property type="term" value="F:pyridoxal phosphate binding"/>
    <property type="evidence" value="ECO:0007669"/>
    <property type="project" value="InterPro"/>
</dbReference>
<comment type="similarity">
    <text evidence="2 6">Belongs to the trans-sulfuration enzymes family.</text>
</comment>
<dbReference type="Gene3D" id="3.40.640.10">
    <property type="entry name" value="Type I PLP-dependent aspartate aminotransferase-like (Major domain)"/>
    <property type="match status" value="1"/>
</dbReference>
<evidence type="ECO:0000256" key="2">
    <source>
        <dbReference type="ARBA" id="ARBA00009077"/>
    </source>
</evidence>
<dbReference type="PIRSF" id="PIRSF001434">
    <property type="entry name" value="CGS"/>
    <property type="match status" value="1"/>
</dbReference>
<accession>A0AAU7WBL5</accession>
<dbReference type="PANTHER" id="PTHR43797">
    <property type="entry name" value="HOMOCYSTEINE/CYSTEINE SYNTHASE"/>
    <property type="match status" value="1"/>
</dbReference>
<dbReference type="EMBL" id="CP158374">
    <property type="protein sequence ID" value="XBX83374.1"/>
    <property type="molecule type" value="Genomic_DNA"/>
</dbReference>
<evidence type="ECO:0000256" key="1">
    <source>
        <dbReference type="ARBA" id="ARBA00001933"/>
    </source>
</evidence>
<protein>
    <submittedName>
        <fullName evidence="7">O-acetylhomoserine aminocarboxypropyltransferase/cysteine synthase family protein</fullName>
    </submittedName>
</protein>
<dbReference type="FunFam" id="3.40.640.10:FF:000035">
    <property type="entry name" value="O-succinylhomoserine sulfhydrylase"/>
    <property type="match status" value="1"/>
</dbReference>
<dbReference type="InterPro" id="IPR006235">
    <property type="entry name" value="OAc-hSer/O-AcSer_sulfhydrylase"/>
</dbReference>
<dbReference type="PROSITE" id="PS00868">
    <property type="entry name" value="CYS_MET_METAB_PP"/>
    <property type="match status" value="1"/>
</dbReference>
<dbReference type="SUPFAM" id="SSF53383">
    <property type="entry name" value="PLP-dependent transferases"/>
    <property type="match status" value="1"/>
</dbReference>
<dbReference type="RefSeq" id="WP_350349377.1">
    <property type="nucleotide sequence ID" value="NZ_CP158374.1"/>
</dbReference>
<dbReference type="InterPro" id="IPR054542">
    <property type="entry name" value="Cys_met_metab_PP"/>
</dbReference>
<dbReference type="PANTHER" id="PTHR43797:SF2">
    <property type="entry name" value="HOMOCYSTEINE_CYSTEINE SYNTHASE"/>
    <property type="match status" value="1"/>
</dbReference>
<reference evidence="7" key="1">
    <citation type="submission" date="2024-05" db="EMBL/GenBank/DDBJ databases">
        <authorList>
            <person name="Yu L."/>
        </authorList>
    </citation>
    <scope>NUCLEOTIDE SEQUENCE</scope>
    <source>
        <strain evidence="7">G08B096</strain>
    </source>
</reference>
<dbReference type="GO" id="GO:0019346">
    <property type="term" value="P:transsulfuration"/>
    <property type="evidence" value="ECO:0007669"/>
    <property type="project" value="InterPro"/>
</dbReference>
<comment type="cofactor">
    <cofactor evidence="1 6">
        <name>pyridoxal 5'-phosphate</name>
        <dbReference type="ChEBI" id="CHEBI:597326"/>
    </cofactor>
</comment>
<dbReference type="GO" id="GO:0005737">
    <property type="term" value="C:cytoplasm"/>
    <property type="evidence" value="ECO:0007669"/>
    <property type="project" value="TreeGrafter"/>
</dbReference>
<gene>
    <name evidence="7" type="ORF">ABIQ69_05520</name>
</gene>
<evidence type="ECO:0000313" key="7">
    <source>
        <dbReference type="EMBL" id="XBX83374.1"/>
    </source>
</evidence>
<dbReference type="InterPro" id="IPR000277">
    <property type="entry name" value="Cys/Met-Metab_PyrdxlP-dep_enz"/>
</dbReference>
<dbReference type="InterPro" id="IPR015422">
    <property type="entry name" value="PyrdxlP-dep_Trfase_small"/>
</dbReference>
<evidence type="ECO:0000256" key="5">
    <source>
        <dbReference type="PIRSR" id="PIRSR001434-2"/>
    </source>
</evidence>
<dbReference type="GO" id="GO:0003961">
    <property type="term" value="F:O-acetylhomoserine aminocarboxypropyltransferase activity"/>
    <property type="evidence" value="ECO:0007669"/>
    <property type="project" value="TreeGrafter"/>
</dbReference>
<sequence>MADREYGFKTRAIHAGNIPDPVTGARALPIYQTSAFVFDDTADAAARFALQKYGNIYSRLANPTVASFEERVASLEGGLGAVATASGLSAQYITFASLVGAGDHLVASANLYGGSITQLDVTLRRFGVETTFVRSSDAEDYAAAITPQTKAIFVETIANPSGEIADLEALADAAHAHGIPFIVDSTIATPYLNRPIEWGADIVTHSATKFLGGHGTTLGGVVVESGRFHWHSEKFPLFGEPVPSYGGLQWSGNFGEYAFLTRLRAEQLRDIGPTLAPHSAFLLAQGVETLPYRIQAHVDNARVVAEWLEADPRIEHVWWAGLESHPHHERARKYLPKGPGSVFSFEVKGGREVGQRVIEEVSLASHLANIGDAKTLIIHPASTTHAQLTEQQLVDAGVGPGVIRLSVGIEDADDLIYDLDQALTAATGGTR</sequence>
<dbReference type="CDD" id="cd00614">
    <property type="entry name" value="CGS_like"/>
    <property type="match status" value="1"/>
</dbReference>
<keyword evidence="3" id="KW-0808">Transferase</keyword>
<dbReference type="InterPro" id="IPR015421">
    <property type="entry name" value="PyrdxlP-dep_Trfase_major"/>
</dbReference>
<organism evidence="7">
    <name type="scientific">Agromyces sp. G08B096</name>
    <dbReference type="NCBI Taxonomy" id="3156399"/>
    <lineage>
        <taxon>Bacteria</taxon>
        <taxon>Bacillati</taxon>
        <taxon>Actinomycetota</taxon>
        <taxon>Actinomycetes</taxon>
        <taxon>Micrococcales</taxon>
        <taxon>Microbacteriaceae</taxon>
        <taxon>Agromyces</taxon>
    </lineage>
</organism>
<dbReference type="Gene3D" id="3.90.1150.10">
    <property type="entry name" value="Aspartate Aminotransferase, domain 1"/>
    <property type="match status" value="1"/>
</dbReference>
<keyword evidence="4 5" id="KW-0663">Pyridoxal phosphate</keyword>
<feature type="modified residue" description="N6-(pyridoxal phosphate)lysine" evidence="5">
    <location>
        <position position="209"/>
    </location>
</feature>
<dbReference type="GO" id="GO:0071269">
    <property type="term" value="P:L-homocysteine biosynthetic process"/>
    <property type="evidence" value="ECO:0007669"/>
    <property type="project" value="TreeGrafter"/>
</dbReference>
<dbReference type="NCBIfam" id="TIGR01326">
    <property type="entry name" value="OAH_OAS_sulfhy"/>
    <property type="match status" value="1"/>
</dbReference>
<dbReference type="InterPro" id="IPR015424">
    <property type="entry name" value="PyrdxlP-dep_Trfase"/>
</dbReference>
<evidence type="ECO:0000256" key="3">
    <source>
        <dbReference type="ARBA" id="ARBA00022679"/>
    </source>
</evidence>